<evidence type="ECO:0000313" key="2">
    <source>
        <dbReference type="Proteomes" id="UP000799757"/>
    </source>
</evidence>
<dbReference type="AlphaFoldDB" id="A0A6A6XN69"/>
<proteinExistence type="predicted"/>
<sequence length="441" mass="51476">MPRRLEFAFLGCHSSYLASVTWVNQSNCPCESPTIKCHGLPSDFERKYREFSRNRYISNVRGHDCFTFLGHWTKETTKGFTDTSAHILAEIDALEVVKTVNKENNHPHRNGELLLSLGPAPGSYFVDAYRLRVYCWENLPKDLNFILQRHVNRNKYGTIHDVAINATAGWVMQLHKGKSYEWGGELPEELERALKRGQERKATIKNLYLNHQNKDDYILVFTDGHVYVSLHKDFEIPMRKLIESTFPSTFSSGPFSWIFKPVKVTWNFTPSCACGKDQQRLENAKFYNQRGQFHLRKGNLEKALICMRAAHDFGSTNTRYRDDYYMTLVAVRSRDPTPEENITRFDSNNAFHNEFAFWKDRIGRIELLEERMRIVLNDAQQRELPNEWVYDENDNGTVFHVELPSDEIQMPIFELEHPEHLGARSSSNLTDPSKQVIMVWR</sequence>
<evidence type="ECO:0000313" key="1">
    <source>
        <dbReference type="EMBL" id="KAF2797583.1"/>
    </source>
</evidence>
<dbReference type="Proteomes" id="UP000799757">
    <property type="component" value="Unassembled WGS sequence"/>
</dbReference>
<dbReference type="OrthoDB" id="3557967at2759"/>
<accession>A0A6A6XN69</accession>
<dbReference type="EMBL" id="MU001803">
    <property type="protein sequence ID" value="KAF2797583.1"/>
    <property type="molecule type" value="Genomic_DNA"/>
</dbReference>
<name>A0A6A6XN69_9PLEO</name>
<organism evidence="1 2">
    <name type="scientific">Melanomma pulvis-pyrius CBS 109.77</name>
    <dbReference type="NCBI Taxonomy" id="1314802"/>
    <lineage>
        <taxon>Eukaryota</taxon>
        <taxon>Fungi</taxon>
        <taxon>Dikarya</taxon>
        <taxon>Ascomycota</taxon>
        <taxon>Pezizomycotina</taxon>
        <taxon>Dothideomycetes</taxon>
        <taxon>Pleosporomycetidae</taxon>
        <taxon>Pleosporales</taxon>
        <taxon>Melanommataceae</taxon>
        <taxon>Melanomma</taxon>
    </lineage>
</organism>
<gene>
    <name evidence="1" type="ORF">K505DRAFT_358281</name>
</gene>
<reference evidence="1" key="1">
    <citation type="journal article" date="2020" name="Stud. Mycol.">
        <title>101 Dothideomycetes genomes: a test case for predicting lifestyles and emergence of pathogens.</title>
        <authorList>
            <person name="Haridas S."/>
            <person name="Albert R."/>
            <person name="Binder M."/>
            <person name="Bloem J."/>
            <person name="Labutti K."/>
            <person name="Salamov A."/>
            <person name="Andreopoulos B."/>
            <person name="Baker S."/>
            <person name="Barry K."/>
            <person name="Bills G."/>
            <person name="Bluhm B."/>
            <person name="Cannon C."/>
            <person name="Castanera R."/>
            <person name="Culley D."/>
            <person name="Daum C."/>
            <person name="Ezra D."/>
            <person name="Gonzalez J."/>
            <person name="Henrissat B."/>
            <person name="Kuo A."/>
            <person name="Liang C."/>
            <person name="Lipzen A."/>
            <person name="Lutzoni F."/>
            <person name="Magnuson J."/>
            <person name="Mondo S."/>
            <person name="Nolan M."/>
            <person name="Ohm R."/>
            <person name="Pangilinan J."/>
            <person name="Park H.-J."/>
            <person name="Ramirez L."/>
            <person name="Alfaro M."/>
            <person name="Sun H."/>
            <person name="Tritt A."/>
            <person name="Yoshinaga Y."/>
            <person name="Zwiers L.-H."/>
            <person name="Turgeon B."/>
            <person name="Goodwin S."/>
            <person name="Spatafora J."/>
            <person name="Crous P."/>
            <person name="Grigoriev I."/>
        </authorList>
    </citation>
    <scope>NUCLEOTIDE SEQUENCE</scope>
    <source>
        <strain evidence="1">CBS 109.77</strain>
    </source>
</reference>
<protein>
    <submittedName>
        <fullName evidence="1">Uncharacterized protein</fullName>
    </submittedName>
</protein>
<keyword evidence="2" id="KW-1185">Reference proteome</keyword>